<gene>
    <name evidence="1" type="ordered locus">UWK_01167</name>
</gene>
<name>M1PDA8_DESSD</name>
<keyword evidence="2" id="KW-1185">Reference proteome</keyword>
<reference evidence="2" key="1">
    <citation type="journal article" date="2013" name="Stand. Genomic Sci.">
        <title>Complete genome sequence of Desulfocapsa sulfexigens, a marine deltaproteobacterium specialized in disproportionating inorganic sulfur compounds.</title>
        <authorList>
            <person name="Finster K.W."/>
            <person name="Kjeldsen K.U."/>
            <person name="Kube M."/>
            <person name="Reinhardt R."/>
            <person name="Mussmann M."/>
            <person name="Amann R."/>
            <person name="Schreiber L."/>
        </authorList>
    </citation>
    <scope>NUCLEOTIDE SEQUENCE [LARGE SCALE GENOMIC DNA]</scope>
    <source>
        <strain evidence="2">DSM 10523 / SB164P1</strain>
    </source>
</reference>
<evidence type="ECO:0000313" key="1">
    <source>
        <dbReference type="EMBL" id="AGF77735.1"/>
    </source>
</evidence>
<dbReference type="Proteomes" id="UP000011721">
    <property type="component" value="Chromosome"/>
</dbReference>
<proteinExistence type="predicted"/>
<sequence length="51" mass="5935">MIRESPGREKSLSYEKSLVEDYLTKDFFCLPLDVFYIGKNFPATMIKNIVS</sequence>
<accession>M1PDA8</accession>
<dbReference type="KEGG" id="dsf:UWK_01167"/>
<dbReference type="HOGENOM" id="CLU_3098194_0_0_7"/>
<evidence type="ECO:0000313" key="2">
    <source>
        <dbReference type="Proteomes" id="UP000011721"/>
    </source>
</evidence>
<organism evidence="1 2">
    <name type="scientific">Desulfocapsa sulfexigens (strain DSM 10523 / SB164P1)</name>
    <dbReference type="NCBI Taxonomy" id="1167006"/>
    <lineage>
        <taxon>Bacteria</taxon>
        <taxon>Pseudomonadati</taxon>
        <taxon>Thermodesulfobacteriota</taxon>
        <taxon>Desulfobulbia</taxon>
        <taxon>Desulfobulbales</taxon>
        <taxon>Desulfocapsaceae</taxon>
        <taxon>Desulfocapsa</taxon>
    </lineage>
</organism>
<dbReference type="AlphaFoldDB" id="M1PDA8"/>
<protein>
    <submittedName>
        <fullName evidence="1">Uncharacterized protein</fullName>
    </submittedName>
</protein>
<dbReference type="EMBL" id="CP003985">
    <property type="protein sequence ID" value="AGF77735.1"/>
    <property type="molecule type" value="Genomic_DNA"/>
</dbReference>